<proteinExistence type="predicted"/>
<dbReference type="GO" id="GO:0005886">
    <property type="term" value="C:plasma membrane"/>
    <property type="evidence" value="ECO:0007669"/>
    <property type="project" value="UniProtKB-SubCell"/>
</dbReference>
<dbReference type="OrthoDB" id="9766299at2"/>
<keyword evidence="2 5" id="KW-0812">Transmembrane</keyword>
<evidence type="ECO:0000313" key="7">
    <source>
        <dbReference type="Proteomes" id="UP001142078"/>
    </source>
</evidence>
<evidence type="ECO:0000256" key="4">
    <source>
        <dbReference type="ARBA" id="ARBA00023136"/>
    </source>
</evidence>
<dbReference type="GO" id="GO:0005524">
    <property type="term" value="F:ATP binding"/>
    <property type="evidence" value="ECO:0007669"/>
    <property type="project" value="InterPro"/>
</dbReference>
<dbReference type="RefSeq" id="WP_042682722.1">
    <property type="nucleotide sequence ID" value="NZ_CABKTM010000049.1"/>
</dbReference>
<comment type="caution">
    <text evidence="6">The sequence shown here is derived from an EMBL/GenBank/DDBJ whole genome shotgun (WGS) entry which is preliminary data.</text>
</comment>
<feature type="transmembrane region" description="Helical" evidence="5">
    <location>
        <begin position="40"/>
        <end position="58"/>
    </location>
</feature>
<keyword evidence="7" id="KW-1185">Reference proteome</keyword>
<accession>A0A9X2S8E3</accession>
<dbReference type="Proteomes" id="UP001142078">
    <property type="component" value="Unassembled WGS sequence"/>
</dbReference>
<dbReference type="InterPro" id="IPR036640">
    <property type="entry name" value="ABC1_TM_sf"/>
</dbReference>
<reference evidence="6" key="1">
    <citation type="submission" date="2022-07" db="EMBL/GenBank/DDBJ databases">
        <title>Enhanced cultured diversity of the mouse gut microbiota enables custom-made synthetic communities.</title>
        <authorList>
            <person name="Afrizal A."/>
        </authorList>
    </citation>
    <scope>NUCLEOTIDE SEQUENCE</scope>
    <source>
        <strain evidence="6">DSM 29482</strain>
    </source>
</reference>
<protein>
    <submittedName>
        <fullName evidence="6">Uncharacterized protein</fullName>
    </submittedName>
</protein>
<organism evidence="6 7">
    <name type="scientific">Anaerosalibacter massiliensis</name>
    <dbReference type="NCBI Taxonomy" id="1347392"/>
    <lineage>
        <taxon>Bacteria</taxon>
        <taxon>Bacillati</taxon>
        <taxon>Bacillota</taxon>
        <taxon>Tissierellia</taxon>
        <taxon>Tissierellales</taxon>
        <taxon>Sporanaerobacteraceae</taxon>
        <taxon>Anaerosalibacter</taxon>
    </lineage>
</organism>
<dbReference type="EMBL" id="JANJZL010000011">
    <property type="protein sequence ID" value="MCR2045031.1"/>
    <property type="molecule type" value="Genomic_DNA"/>
</dbReference>
<keyword evidence="4 5" id="KW-0472">Membrane</keyword>
<evidence type="ECO:0000256" key="1">
    <source>
        <dbReference type="ARBA" id="ARBA00004651"/>
    </source>
</evidence>
<comment type="subcellular location">
    <subcellularLocation>
        <location evidence="1">Cell membrane</location>
        <topology evidence="1">Multi-pass membrane protein</topology>
    </subcellularLocation>
</comment>
<keyword evidence="3 5" id="KW-1133">Transmembrane helix</keyword>
<evidence type="ECO:0000313" key="6">
    <source>
        <dbReference type="EMBL" id="MCR2045031.1"/>
    </source>
</evidence>
<name>A0A9X2S8E3_9FIRM</name>
<evidence type="ECO:0000256" key="5">
    <source>
        <dbReference type="SAM" id="Phobius"/>
    </source>
</evidence>
<evidence type="ECO:0000256" key="3">
    <source>
        <dbReference type="ARBA" id="ARBA00022989"/>
    </source>
</evidence>
<dbReference type="AlphaFoldDB" id="A0A9X2S8E3"/>
<evidence type="ECO:0000256" key="2">
    <source>
        <dbReference type="ARBA" id="ARBA00022692"/>
    </source>
</evidence>
<dbReference type="SUPFAM" id="SSF90123">
    <property type="entry name" value="ABC transporter transmembrane region"/>
    <property type="match status" value="1"/>
</dbReference>
<gene>
    <name evidence="6" type="ORF">NSA23_13055</name>
</gene>
<sequence length="79" mass="9292">MNLDKKISISQFQIKLFTMLLTIVWLGIGIYTLFKYDYKIGVPMIIFSSMFLIVFKLIQKYSTKMLKIYNNNLENKGGK</sequence>
<feature type="transmembrane region" description="Helical" evidence="5">
    <location>
        <begin position="12"/>
        <end position="34"/>
    </location>
</feature>